<name>A0AAD6IUC0_DREDA</name>
<organism evidence="1 2">
    <name type="scientific">Drechslerella dactyloides</name>
    <name type="common">Nematode-trapping fungus</name>
    <name type="synonym">Arthrobotrys dactyloides</name>
    <dbReference type="NCBI Taxonomy" id="74499"/>
    <lineage>
        <taxon>Eukaryota</taxon>
        <taxon>Fungi</taxon>
        <taxon>Dikarya</taxon>
        <taxon>Ascomycota</taxon>
        <taxon>Pezizomycotina</taxon>
        <taxon>Orbiliomycetes</taxon>
        <taxon>Orbiliales</taxon>
        <taxon>Orbiliaceae</taxon>
        <taxon>Drechslerella</taxon>
    </lineage>
</organism>
<dbReference type="Proteomes" id="UP001221413">
    <property type="component" value="Unassembled WGS sequence"/>
</dbReference>
<accession>A0AAD6IUC0</accession>
<dbReference type="EMBL" id="JAQGDS010000009">
    <property type="protein sequence ID" value="KAJ6258184.1"/>
    <property type="molecule type" value="Genomic_DNA"/>
</dbReference>
<comment type="caution">
    <text evidence="1">The sequence shown here is derived from an EMBL/GenBank/DDBJ whole genome shotgun (WGS) entry which is preliminary data.</text>
</comment>
<proteinExistence type="predicted"/>
<sequence length="86" mass="9498">MWHGNGIATASQNSKRFGFDYTDGLLMREPGGSRSGSKIHGCLLKLLENCLDSEDIKDKQEPELAVKEVRDELEEAEGKGFVDAEV</sequence>
<dbReference type="AlphaFoldDB" id="A0AAD6IUC0"/>
<evidence type="ECO:0000313" key="1">
    <source>
        <dbReference type="EMBL" id="KAJ6258184.1"/>
    </source>
</evidence>
<protein>
    <submittedName>
        <fullName evidence="1">Uncharacterized protein</fullName>
    </submittedName>
</protein>
<keyword evidence="2" id="KW-1185">Reference proteome</keyword>
<evidence type="ECO:0000313" key="2">
    <source>
        <dbReference type="Proteomes" id="UP001221413"/>
    </source>
</evidence>
<reference evidence="1" key="1">
    <citation type="submission" date="2023-01" db="EMBL/GenBank/DDBJ databases">
        <title>The chitinases involved in constricting ring structure development in the nematode-trapping fungus Drechslerella dactyloides.</title>
        <authorList>
            <person name="Wang R."/>
            <person name="Zhang L."/>
            <person name="Tang P."/>
            <person name="Li S."/>
            <person name="Liang L."/>
        </authorList>
    </citation>
    <scope>NUCLEOTIDE SEQUENCE</scope>
    <source>
        <strain evidence="1">YMF1.00031</strain>
    </source>
</reference>
<gene>
    <name evidence="1" type="ORF">Dda_7103</name>
</gene>